<dbReference type="Proteomes" id="UP000256409">
    <property type="component" value="Unassembled WGS sequence"/>
</dbReference>
<name>A0A2A4EJF0_STAPS</name>
<reference evidence="11" key="2">
    <citation type="journal article" date="2018" name="Vet. Microbiol.">
        <title>Methicillin-resistant staphylococci amongst veterinary personnel, personnel-owned pets, patients and the hospital environment of two small animal veterinary hospitals.</title>
        <authorList>
            <person name="Worthing K.A."/>
            <person name="Brown J."/>
            <person name="Gerber L."/>
            <person name="Abraham S."/>
            <person name="Trott D."/>
            <person name="Norris J.M."/>
        </authorList>
    </citation>
    <scope>NUCLEOTIDE SEQUENCE</scope>
    <source>
        <strain evidence="11">ST496-2</strain>
    </source>
</reference>
<dbReference type="InterPro" id="IPR000835">
    <property type="entry name" value="HTH_MarR-typ"/>
</dbReference>
<dbReference type="Pfam" id="PF22381">
    <property type="entry name" value="Staph_reg_Sar_Rot"/>
    <property type="match status" value="1"/>
</dbReference>
<feature type="domain" description="HTH marR-type" evidence="8">
    <location>
        <begin position="9"/>
        <end position="139"/>
    </location>
</feature>
<dbReference type="GO" id="GO:0003677">
    <property type="term" value="F:DNA binding"/>
    <property type="evidence" value="ECO:0007669"/>
    <property type="project" value="UniProtKB-KW"/>
</dbReference>
<dbReference type="RefSeq" id="WP_014612968.1">
    <property type="nucleotide sequence ID" value="NZ_AP019372.1"/>
</dbReference>
<dbReference type="InterPro" id="IPR036390">
    <property type="entry name" value="WH_DNA-bd_sf"/>
</dbReference>
<dbReference type="SUPFAM" id="SSF46785">
    <property type="entry name" value="Winged helix' DNA-binding domain"/>
    <property type="match status" value="1"/>
</dbReference>
<evidence type="ECO:0000313" key="14">
    <source>
        <dbReference type="Proteomes" id="UP000600220"/>
    </source>
</evidence>
<organism evidence="10 12">
    <name type="scientific">Staphylococcus pseudintermedius</name>
    <dbReference type="NCBI Taxonomy" id="283734"/>
    <lineage>
        <taxon>Bacteria</taxon>
        <taxon>Bacillati</taxon>
        <taxon>Bacillota</taxon>
        <taxon>Bacilli</taxon>
        <taxon>Bacillales</taxon>
        <taxon>Staphylococcaceae</taxon>
        <taxon>Staphylococcus</taxon>
        <taxon>Staphylococcus intermedius group</taxon>
    </lineage>
</organism>
<comment type="subcellular location">
    <subcellularLocation>
        <location evidence="1">Cytoplasm</location>
    </subcellularLocation>
</comment>
<comment type="caution">
    <text evidence="10">The sequence shown here is derived from an EMBL/GenBank/DDBJ whole genome shotgun (WGS) entry which is preliminary data.</text>
</comment>
<evidence type="ECO:0000256" key="2">
    <source>
        <dbReference type="ARBA" id="ARBA00023015"/>
    </source>
</evidence>
<comment type="similarity">
    <text evidence="5">Belongs to the SarZ family.</text>
</comment>
<evidence type="ECO:0000313" key="9">
    <source>
        <dbReference type="EMBL" id="EGQ4385181.1"/>
    </source>
</evidence>
<dbReference type="GO" id="GO:0005737">
    <property type="term" value="C:cytoplasm"/>
    <property type="evidence" value="ECO:0007669"/>
    <property type="project" value="UniProtKB-SubCell"/>
</dbReference>
<dbReference type="OMA" id="WEHETLT"/>
<dbReference type="InterPro" id="IPR036388">
    <property type="entry name" value="WH-like_DNA-bd_sf"/>
</dbReference>
<dbReference type="PROSITE" id="PS50995">
    <property type="entry name" value="HTH_MARR_2"/>
    <property type="match status" value="1"/>
</dbReference>
<protein>
    <recommendedName>
        <fullName evidence="6">HTH-type transcriptional regulator SarZ</fullName>
    </recommendedName>
    <alternativeName>
        <fullName evidence="7">Staphylococcal accessory regulator Z</fullName>
    </alternativeName>
</protein>
<evidence type="ECO:0000259" key="8">
    <source>
        <dbReference type="PROSITE" id="PS50995"/>
    </source>
</evidence>
<dbReference type="PANTHER" id="PTHR42756:SF1">
    <property type="entry name" value="TRANSCRIPTIONAL REPRESSOR OF EMRAB OPERON"/>
    <property type="match status" value="1"/>
</dbReference>
<dbReference type="Gene3D" id="1.10.10.10">
    <property type="entry name" value="Winged helix-like DNA-binding domain superfamily/Winged helix DNA-binding domain"/>
    <property type="match status" value="1"/>
</dbReference>
<dbReference type="AlphaFoldDB" id="A0A2A4EJF0"/>
<sequence>MTKHPKALHDELCFLFYVASKEVIKKYTACLKEYELTYTGYITLISIGDDEVVNIKRLGDRIYLNSGTLTPLTKKLVAQGLIKKVRKPEDERNLNISLTDKGRKLKQQLAHLNEEVHASLSMEGTDMTELVGILQRFLENNFPSHPVTV</sequence>
<dbReference type="InterPro" id="IPR055166">
    <property type="entry name" value="Transc_reg_Sar_Rot_HTH"/>
</dbReference>
<dbReference type="Proteomes" id="UP000246800">
    <property type="component" value="Unassembled WGS sequence"/>
</dbReference>
<evidence type="ECO:0000313" key="11">
    <source>
        <dbReference type="EMBL" id="REA84192.1"/>
    </source>
</evidence>
<keyword evidence="4" id="KW-0804">Transcription</keyword>
<evidence type="ECO:0000256" key="1">
    <source>
        <dbReference type="ARBA" id="ARBA00004496"/>
    </source>
</evidence>
<dbReference type="Proteomes" id="UP000600220">
    <property type="component" value="Unassembled WGS sequence"/>
</dbReference>
<proteinExistence type="inferred from homology"/>
<reference evidence="13" key="3">
    <citation type="journal article" date="2018" name="Vet. Microbiol.">
        <title>Molecular epidemiology of methicillin-resistant staphylococci amongst veterinary personnel, personnel-owned pets, patients and the hospital environment of two companion animal veterinary hospitals.</title>
        <authorList>
            <person name="Worthing K.A."/>
            <person name="Brown J."/>
            <person name="Gerber L."/>
            <person name="Abraham S."/>
            <person name="Trott D."/>
            <person name="Norris J.M."/>
        </authorList>
    </citation>
    <scope>NUCLEOTIDE SEQUENCE [LARGE SCALE GENOMIC DNA]</scope>
    <source>
        <strain evidence="13">ST496-2</strain>
    </source>
</reference>
<dbReference type="SMART" id="SM00347">
    <property type="entry name" value="HTH_MARR"/>
    <property type="match status" value="1"/>
</dbReference>
<reference evidence="9 14" key="4">
    <citation type="submission" date="2018-11" db="EMBL/GenBank/DDBJ databases">
        <authorList>
            <consortium name="Veterinary Laboratory Investigation and Response Network"/>
        </authorList>
    </citation>
    <scope>NUCLEOTIDE SEQUENCE [LARGE SCALE GENOMIC DNA]</scope>
    <source>
        <strain evidence="9 14">SPSE-18-VL-LA-PA-Ryan-0021</strain>
    </source>
</reference>
<evidence type="ECO:0000313" key="12">
    <source>
        <dbReference type="Proteomes" id="UP000246800"/>
    </source>
</evidence>
<evidence type="ECO:0000256" key="3">
    <source>
        <dbReference type="ARBA" id="ARBA00023125"/>
    </source>
</evidence>
<evidence type="ECO:0000313" key="10">
    <source>
        <dbReference type="EMBL" id="PWZ77148.1"/>
    </source>
</evidence>
<accession>A0A2A4EJF0</accession>
<dbReference type="EMBL" id="QEIT01000006">
    <property type="protein sequence ID" value="PWZ77148.1"/>
    <property type="molecule type" value="Genomic_DNA"/>
</dbReference>
<evidence type="ECO:0000256" key="7">
    <source>
        <dbReference type="ARBA" id="ARBA00047207"/>
    </source>
</evidence>
<keyword evidence="2" id="KW-0805">Transcription regulation</keyword>
<gene>
    <name evidence="10" type="ORF">DD902_00795</name>
    <name evidence="11" type="ORF">DV961_00550</name>
    <name evidence="9" type="ORF">EGV54_08765</name>
</gene>
<dbReference type="PANTHER" id="PTHR42756">
    <property type="entry name" value="TRANSCRIPTIONAL REGULATOR, MARR"/>
    <property type="match status" value="1"/>
</dbReference>
<evidence type="ECO:0000313" key="13">
    <source>
        <dbReference type="Proteomes" id="UP000256409"/>
    </source>
</evidence>
<dbReference type="EMBL" id="AAXKXX010000013">
    <property type="protein sequence ID" value="EGQ4385181.1"/>
    <property type="molecule type" value="Genomic_DNA"/>
</dbReference>
<dbReference type="GO" id="GO:0003700">
    <property type="term" value="F:DNA-binding transcription factor activity"/>
    <property type="evidence" value="ECO:0007669"/>
    <property type="project" value="InterPro"/>
</dbReference>
<reference evidence="10 12" key="1">
    <citation type="journal article" date="2018" name="Vet. Microbiol.">
        <title>Clonal diversity and geographic distribution of methicillin-resistant Staphylococcus pseudintermedius from Australian animals: Discovery of novel sequence types.</title>
        <authorList>
            <person name="Worthing K.A."/>
            <person name="Abraham S."/>
            <person name="Coombs G.W."/>
            <person name="Pang S."/>
            <person name="Saputra S."/>
            <person name="Jordan D."/>
            <person name="Trott D.J."/>
            <person name="Norris J.M."/>
        </authorList>
    </citation>
    <scope>NUCLEOTIDE SEQUENCE [LARGE SCALE GENOMIC DNA]</scope>
    <source>
        <strain evidence="10 12">ST525 1</strain>
    </source>
</reference>
<evidence type="ECO:0000256" key="6">
    <source>
        <dbReference type="ARBA" id="ARBA00047188"/>
    </source>
</evidence>
<dbReference type="EMBL" id="QQPC01000004">
    <property type="protein sequence ID" value="REA84192.1"/>
    <property type="molecule type" value="Genomic_DNA"/>
</dbReference>
<dbReference type="OrthoDB" id="9806864at2"/>
<evidence type="ECO:0000256" key="4">
    <source>
        <dbReference type="ARBA" id="ARBA00023163"/>
    </source>
</evidence>
<keyword evidence="3" id="KW-0238">DNA-binding</keyword>
<evidence type="ECO:0000256" key="5">
    <source>
        <dbReference type="ARBA" id="ARBA00046337"/>
    </source>
</evidence>
<dbReference type="GeneID" id="93823808"/>
<keyword evidence="14" id="KW-1185">Reference proteome</keyword>